<reference evidence="2 3" key="1">
    <citation type="submission" date="2017-06" db="EMBL/GenBank/DDBJ databases">
        <authorList>
            <person name="Kim H.J."/>
            <person name="Triplett B.A."/>
        </authorList>
    </citation>
    <scope>NUCLEOTIDE SEQUENCE [LARGE SCALE GENOMIC DNA]</scope>
    <source>
        <strain evidence="2 3">DSM 18704</strain>
    </source>
</reference>
<accession>A0A239MP86</accession>
<organism evidence="2 3">
    <name type="scientific">Granulicella rosea</name>
    <dbReference type="NCBI Taxonomy" id="474952"/>
    <lineage>
        <taxon>Bacteria</taxon>
        <taxon>Pseudomonadati</taxon>
        <taxon>Acidobacteriota</taxon>
        <taxon>Terriglobia</taxon>
        <taxon>Terriglobales</taxon>
        <taxon>Acidobacteriaceae</taxon>
        <taxon>Granulicella</taxon>
    </lineage>
</organism>
<feature type="region of interest" description="Disordered" evidence="1">
    <location>
        <begin position="90"/>
        <end position="119"/>
    </location>
</feature>
<proteinExistence type="predicted"/>
<gene>
    <name evidence="2" type="ORF">SAMN05421770_11926</name>
</gene>
<evidence type="ECO:0000256" key="1">
    <source>
        <dbReference type="SAM" id="MobiDB-lite"/>
    </source>
</evidence>
<evidence type="ECO:0000313" key="2">
    <source>
        <dbReference type="EMBL" id="SNT44531.1"/>
    </source>
</evidence>
<name>A0A239MP86_9BACT</name>
<feature type="compositionally biased region" description="Low complexity" evidence="1">
    <location>
        <begin position="110"/>
        <end position="119"/>
    </location>
</feature>
<feature type="compositionally biased region" description="Low complexity" evidence="1">
    <location>
        <begin position="90"/>
        <end position="99"/>
    </location>
</feature>
<dbReference type="Proteomes" id="UP000198356">
    <property type="component" value="Unassembled WGS sequence"/>
</dbReference>
<feature type="region of interest" description="Disordered" evidence="1">
    <location>
        <begin position="27"/>
        <end position="75"/>
    </location>
</feature>
<protein>
    <submittedName>
        <fullName evidence="2">Uncharacterized protein</fullName>
    </submittedName>
</protein>
<sequence length="119" mass="12544">MNTNAILEAIDAQIRQLQQARDLLVGTNTDDPAIATAKQSSGKRRGRPKGSVNKKSGAFAPVAKKVAKRTLSPEGKARIAAAQKARWAAQKRASVSAKPAAKKTARKKTTLALAPATET</sequence>
<evidence type="ECO:0000313" key="3">
    <source>
        <dbReference type="Proteomes" id="UP000198356"/>
    </source>
</evidence>
<dbReference type="EMBL" id="FZOU01000019">
    <property type="protein sequence ID" value="SNT44531.1"/>
    <property type="molecule type" value="Genomic_DNA"/>
</dbReference>
<dbReference type="AlphaFoldDB" id="A0A239MP86"/>
<keyword evidence="3" id="KW-1185">Reference proteome</keyword>
<dbReference type="RefSeq" id="WP_176441929.1">
    <property type="nucleotide sequence ID" value="NZ_FZOU01000019.1"/>
</dbReference>
<feature type="compositionally biased region" description="Basic residues" evidence="1">
    <location>
        <begin position="100"/>
        <end position="109"/>
    </location>
</feature>